<accession>X0VW02</accession>
<dbReference type="Pfam" id="PF02662">
    <property type="entry name" value="FlpD"/>
    <property type="match status" value="1"/>
</dbReference>
<sequence>CNKCADVCSYGAVGVKYEQGLMISEVNPLLCKGCGDCAAECPAGAITMSHFGNSQIEPMIAEAARVEFDNGRPRIIAFLCNWCSYAGADLAGVSRYQYPPNVRTIRVMCSGGISKSFILQAFLEGADGVFVGGCHIGDCHYIAGNHDALRRTLEIESELESIGINPDRFMRKWISASEGKIFSDTMTEFVQKIKKLGPLGSDIKKKSIIIAK</sequence>
<dbReference type="PROSITE" id="PS00198">
    <property type="entry name" value="4FE4S_FER_1"/>
    <property type="match status" value="1"/>
</dbReference>
<organism evidence="6">
    <name type="scientific">marine sediment metagenome</name>
    <dbReference type="NCBI Taxonomy" id="412755"/>
    <lineage>
        <taxon>unclassified sequences</taxon>
        <taxon>metagenomes</taxon>
        <taxon>ecological metagenomes</taxon>
    </lineage>
</organism>
<dbReference type="SUPFAM" id="SSF54862">
    <property type="entry name" value="4Fe-4S ferredoxins"/>
    <property type="match status" value="1"/>
</dbReference>
<evidence type="ECO:0000256" key="4">
    <source>
        <dbReference type="ARBA" id="ARBA00023014"/>
    </source>
</evidence>
<dbReference type="AlphaFoldDB" id="X0VW02"/>
<reference evidence="6" key="1">
    <citation type="journal article" date="2014" name="Front. Microbiol.">
        <title>High frequency of phylogenetically diverse reductive dehalogenase-homologous genes in deep subseafloor sedimentary metagenomes.</title>
        <authorList>
            <person name="Kawai M."/>
            <person name="Futagami T."/>
            <person name="Toyoda A."/>
            <person name="Takaki Y."/>
            <person name="Nishi S."/>
            <person name="Hori S."/>
            <person name="Arai W."/>
            <person name="Tsubouchi T."/>
            <person name="Morono Y."/>
            <person name="Uchiyama I."/>
            <person name="Ito T."/>
            <person name="Fujiyama A."/>
            <person name="Inagaki F."/>
            <person name="Takami H."/>
        </authorList>
    </citation>
    <scope>NUCLEOTIDE SEQUENCE</scope>
    <source>
        <strain evidence="6">Expedition CK06-06</strain>
    </source>
</reference>
<dbReference type="InterPro" id="IPR017896">
    <property type="entry name" value="4Fe4S_Fe-S-bd"/>
</dbReference>
<dbReference type="EMBL" id="BARS01033790">
    <property type="protein sequence ID" value="GAG15312.1"/>
    <property type="molecule type" value="Genomic_DNA"/>
</dbReference>
<evidence type="ECO:0000256" key="3">
    <source>
        <dbReference type="ARBA" id="ARBA00023004"/>
    </source>
</evidence>
<evidence type="ECO:0000256" key="2">
    <source>
        <dbReference type="ARBA" id="ARBA00023002"/>
    </source>
</evidence>
<keyword evidence="4" id="KW-0411">Iron-sulfur</keyword>
<keyword evidence="2" id="KW-0560">Oxidoreductase</keyword>
<dbReference type="InterPro" id="IPR003813">
    <property type="entry name" value="MvhD/FlpD"/>
</dbReference>
<keyword evidence="3" id="KW-0408">Iron</keyword>
<feature type="domain" description="4Fe-4S ferredoxin-type" evidence="5">
    <location>
        <begin position="22"/>
        <end position="51"/>
    </location>
</feature>
<evidence type="ECO:0000256" key="1">
    <source>
        <dbReference type="ARBA" id="ARBA00022723"/>
    </source>
</evidence>
<evidence type="ECO:0000259" key="5">
    <source>
        <dbReference type="PROSITE" id="PS51379"/>
    </source>
</evidence>
<dbReference type="GO" id="GO:0046872">
    <property type="term" value="F:metal ion binding"/>
    <property type="evidence" value="ECO:0007669"/>
    <property type="project" value="UniProtKB-KW"/>
</dbReference>
<dbReference type="PROSITE" id="PS51379">
    <property type="entry name" value="4FE4S_FER_2"/>
    <property type="match status" value="1"/>
</dbReference>
<proteinExistence type="predicted"/>
<dbReference type="Pfam" id="PF12838">
    <property type="entry name" value="Fer4_7"/>
    <property type="match status" value="1"/>
</dbReference>
<name>X0VW02_9ZZZZ</name>
<dbReference type="Gene3D" id="3.30.70.20">
    <property type="match status" value="1"/>
</dbReference>
<feature type="non-terminal residue" evidence="6">
    <location>
        <position position="1"/>
    </location>
</feature>
<dbReference type="GO" id="GO:0016491">
    <property type="term" value="F:oxidoreductase activity"/>
    <property type="evidence" value="ECO:0007669"/>
    <property type="project" value="UniProtKB-KW"/>
</dbReference>
<protein>
    <recommendedName>
        <fullName evidence="5">4Fe-4S ferredoxin-type domain-containing protein</fullName>
    </recommendedName>
</protein>
<dbReference type="InterPro" id="IPR017900">
    <property type="entry name" value="4Fe4S_Fe_S_CS"/>
</dbReference>
<evidence type="ECO:0000313" key="6">
    <source>
        <dbReference type="EMBL" id="GAG15312.1"/>
    </source>
</evidence>
<gene>
    <name evidence="6" type="ORF">S01H1_52285</name>
</gene>
<dbReference type="GO" id="GO:0051536">
    <property type="term" value="F:iron-sulfur cluster binding"/>
    <property type="evidence" value="ECO:0007669"/>
    <property type="project" value="UniProtKB-KW"/>
</dbReference>
<comment type="caution">
    <text evidence="6">The sequence shown here is derived from an EMBL/GenBank/DDBJ whole genome shotgun (WGS) entry which is preliminary data.</text>
</comment>
<keyword evidence="1" id="KW-0479">Metal-binding</keyword>